<dbReference type="InterPro" id="IPR002543">
    <property type="entry name" value="FtsK_dom"/>
</dbReference>
<sequence>MQQLQQVADKRAGEERILAAAISAELETAEKEFEQTARKLNEAYSAKSRVLEEEYATVSQAAIVAHDEAIRQAETRHKTALKGNDDRRNASLAAAEHHAQELEWQANTVFEAHKGQPQQLVEETTKRLQSRRRIAEGLQRDANTLLELREQTQAAAAFDWRADPATELLTAEIPAAATADDRLQQTLNLLKQAVLDLQDQKLPSLFLEGKRWLGWLGGAAAFGALFGVVVGAISGLGWIIGLIAGLVLGSIGGGALVAVAVPRGRRRSLQQFGRIQRLLEQYQQLEQTTLVEAKAHSERLTQENIRRRERDVAHAHDELAAKRAELQTAHAAELSRVEVEAAAAIAEISAKRDAALSAAEAKYPPLIEQAVAGRSREERENAERFDARRAAAHEKQATAWQQMADAWQSGFRAVSDELAAMQNRCRELFPDWSTTDLAAWQRPTEPPEAIPFGLCPLPLQAVKHGVPDDPRLDPGVRRLVLPATMPLKEQPRMVITADGAGRRAAAEVLQLMMLRFLTSMPAGKLRFTIIDPAGLGENFAAFMHLADYDEQLVAARILTDYKQIDERLGIISQHMEKVLQKYLRNEFATIHEYNESAGEVAEPYHVIVAANFPHGFSDSAARKLVSISQSGPRCGVFTLLSIDTDVKLPHEFRLQPLLDDAVHLQWLDNRLVWKYPLFEKLPLELDRMPQAEELNHLLRIAGEQSRKASRVEVPFSMVAPPPDRLWEEDSSRELVVPMGRAGAKELQSLRFGVGTSQHALISGKTGSGKSTLLHALITNVALHYAPDQVELYLVDFKKGVEFKAYANGRLPHARVIAIESEREFGVSVLERLDAELRRRGELFRSYAVQDLGGFRRAAPEIPMPRTMLIVDEFQELFVADDKLAQDAALLLDRLVRQGRAFGIHVMLGSQTLAGAYSLARSTLGQMAVRIALECSEADAHLILSDENTAARLLNRPGEAIYNDQNGLVAGNHPFQVVWLPDPQRQAYLAALLAQPTPRMPTDEPTIVFEGNIPANPFDNPDMVAAISHPERTTHLEPTLWLGSAVRIEPSTHLVLRRQGGHNLIVIGQDEEMAAGVLANIVIALAAQHGEAGARFTILDGTRPESHVPGMWNNVAAAVGDAVEVVPPRGAAAAIHALADEVKRRGESPEERYPSLYLIIYDLAQIRDLRQTEDDFSFSFSKDKNAPPAPDRRFREILKEGPVVGVHVLLWCESYNSLTRAVDRLSLREVEFRVAMQMSGADSTSLIDSPAATLLGANRALLYRDDIGTQTKFRPYGPPTEEWLAWVAEKTKPRSALAE</sequence>
<evidence type="ECO:0000256" key="5">
    <source>
        <dbReference type="SAM" id="Phobius"/>
    </source>
</evidence>
<dbReference type="InterPro" id="IPR027417">
    <property type="entry name" value="P-loop_NTPase"/>
</dbReference>
<keyword evidence="5" id="KW-0472">Membrane</keyword>
<organism evidence="7 8">
    <name type="scientific">Lacipirellula parvula</name>
    <dbReference type="NCBI Taxonomy" id="2650471"/>
    <lineage>
        <taxon>Bacteria</taxon>
        <taxon>Pseudomonadati</taxon>
        <taxon>Planctomycetota</taxon>
        <taxon>Planctomycetia</taxon>
        <taxon>Pirellulales</taxon>
        <taxon>Lacipirellulaceae</taxon>
        <taxon>Lacipirellula</taxon>
    </lineage>
</organism>
<dbReference type="InterPro" id="IPR050206">
    <property type="entry name" value="FtsK/SpoIIIE/SftA"/>
</dbReference>
<feature type="transmembrane region" description="Helical" evidence="5">
    <location>
        <begin position="239"/>
        <end position="261"/>
    </location>
</feature>
<dbReference type="PANTHER" id="PTHR22683">
    <property type="entry name" value="SPORULATION PROTEIN RELATED"/>
    <property type="match status" value="1"/>
</dbReference>
<dbReference type="GO" id="GO:0003677">
    <property type="term" value="F:DNA binding"/>
    <property type="evidence" value="ECO:0007669"/>
    <property type="project" value="InterPro"/>
</dbReference>
<dbReference type="KEGG" id="lpav:PLANPX_4164"/>
<keyword evidence="8" id="KW-1185">Reference proteome</keyword>
<reference evidence="8" key="1">
    <citation type="submission" date="2019-10" db="EMBL/GenBank/DDBJ databases">
        <title>Lacipirellula parvula gen. nov., sp. nov., representing a lineage of planctomycetes widespread in freshwater anoxic habitats, and description of the family Lacipirellulaceae.</title>
        <authorList>
            <person name="Dedysh S.N."/>
            <person name="Kulichevskaya I.S."/>
            <person name="Beletsky A.V."/>
            <person name="Rakitin A.L."/>
            <person name="Mardanov A.V."/>
            <person name="Ivanova A.A."/>
            <person name="Saltykova V.X."/>
            <person name="Rijpstra W.I.C."/>
            <person name="Sinninghe Damste J.S."/>
            <person name="Ravin N.V."/>
        </authorList>
    </citation>
    <scope>NUCLEOTIDE SEQUENCE [LARGE SCALE GENOMIC DNA]</scope>
    <source>
        <strain evidence="8">PX69</strain>
    </source>
</reference>
<keyword evidence="2 3" id="KW-0067">ATP-binding</keyword>
<proteinExistence type="predicted"/>
<evidence type="ECO:0000313" key="8">
    <source>
        <dbReference type="Proteomes" id="UP000326837"/>
    </source>
</evidence>
<dbReference type="Gene3D" id="3.40.50.300">
    <property type="entry name" value="P-loop containing nucleotide triphosphate hydrolases"/>
    <property type="match status" value="3"/>
</dbReference>
<dbReference type="Proteomes" id="UP000326837">
    <property type="component" value="Chromosome"/>
</dbReference>
<dbReference type="PROSITE" id="PS50901">
    <property type="entry name" value="FTSK"/>
    <property type="match status" value="1"/>
</dbReference>
<evidence type="ECO:0000259" key="6">
    <source>
        <dbReference type="PROSITE" id="PS50901"/>
    </source>
</evidence>
<keyword evidence="4" id="KW-0175">Coiled coil</keyword>
<protein>
    <submittedName>
        <fullName evidence="7">DNA translocase FtsK</fullName>
    </submittedName>
</protein>
<dbReference type="Pfam" id="PF01580">
    <property type="entry name" value="FtsK_SpoIIIE"/>
    <property type="match status" value="1"/>
</dbReference>
<feature type="coiled-coil region" evidence="4">
    <location>
        <begin position="19"/>
        <end position="46"/>
    </location>
</feature>
<keyword evidence="5" id="KW-0812">Transmembrane</keyword>
<dbReference type="SUPFAM" id="SSF52540">
    <property type="entry name" value="P-loop containing nucleoside triphosphate hydrolases"/>
    <property type="match status" value="1"/>
</dbReference>
<evidence type="ECO:0000313" key="7">
    <source>
        <dbReference type="EMBL" id="BBO34552.1"/>
    </source>
</evidence>
<dbReference type="PANTHER" id="PTHR22683:SF41">
    <property type="entry name" value="DNA TRANSLOCASE FTSK"/>
    <property type="match status" value="1"/>
</dbReference>
<accession>A0A5K7XEX4</accession>
<keyword evidence="1 3" id="KW-0547">Nucleotide-binding</keyword>
<feature type="transmembrane region" description="Helical" evidence="5">
    <location>
        <begin position="212"/>
        <end position="233"/>
    </location>
</feature>
<evidence type="ECO:0000256" key="4">
    <source>
        <dbReference type="SAM" id="Coils"/>
    </source>
</evidence>
<keyword evidence="5" id="KW-1133">Transmembrane helix</keyword>
<dbReference type="SMART" id="SM00382">
    <property type="entry name" value="AAA"/>
    <property type="match status" value="1"/>
</dbReference>
<dbReference type="EMBL" id="AP021861">
    <property type="protein sequence ID" value="BBO34552.1"/>
    <property type="molecule type" value="Genomic_DNA"/>
</dbReference>
<feature type="domain" description="FtsK" evidence="6">
    <location>
        <begin position="746"/>
        <end position="941"/>
    </location>
</feature>
<evidence type="ECO:0000256" key="2">
    <source>
        <dbReference type="ARBA" id="ARBA00022840"/>
    </source>
</evidence>
<feature type="binding site" evidence="3">
    <location>
        <begin position="763"/>
        <end position="770"/>
    </location>
    <ligand>
        <name>ATP</name>
        <dbReference type="ChEBI" id="CHEBI:30616"/>
    </ligand>
</feature>
<evidence type="ECO:0000256" key="1">
    <source>
        <dbReference type="ARBA" id="ARBA00022741"/>
    </source>
</evidence>
<evidence type="ECO:0000256" key="3">
    <source>
        <dbReference type="PROSITE-ProRule" id="PRU00289"/>
    </source>
</evidence>
<dbReference type="GO" id="GO:0005524">
    <property type="term" value="F:ATP binding"/>
    <property type="evidence" value="ECO:0007669"/>
    <property type="project" value="UniProtKB-UniRule"/>
</dbReference>
<gene>
    <name evidence="7" type="ORF">PLANPX_4164</name>
</gene>
<name>A0A5K7XEX4_9BACT</name>
<dbReference type="InterPro" id="IPR003593">
    <property type="entry name" value="AAA+_ATPase"/>
</dbReference>